<name>A0AA37BPT0_9ARCH</name>
<accession>A0AA37BPT0</accession>
<evidence type="ECO:0000313" key="3">
    <source>
        <dbReference type="Proteomes" id="UP000632195"/>
    </source>
</evidence>
<dbReference type="PANTHER" id="PTHR45947:SF3">
    <property type="entry name" value="SULFOQUINOVOSYL TRANSFERASE SQD2"/>
    <property type="match status" value="1"/>
</dbReference>
<dbReference type="InterPro" id="IPR001296">
    <property type="entry name" value="Glyco_trans_1"/>
</dbReference>
<gene>
    <name evidence="2" type="ORF">GCM10007108_00920</name>
</gene>
<dbReference type="SUPFAM" id="SSF53756">
    <property type="entry name" value="UDP-Glycosyltransferase/glycogen phosphorylase"/>
    <property type="match status" value="1"/>
</dbReference>
<proteinExistence type="predicted"/>
<dbReference type="GO" id="GO:0016757">
    <property type="term" value="F:glycosyltransferase activity"/>
    <property type="evidence" value="ECO:0007669"/>
    <property type="project" value="InterPro"/>
</dbReference>
<sequence length="356" mass="39842">MVRMRVSVACSQFPPTRSGYARVAYETDMGLERLGYDVSVVTENSGCRRIWNLPYLDGEGREIIRKSDVVVVIGPSPPFTEQVCRYAASHGIPVIYITNAFVGLASYLDNVLFRALDAIYERLFYRRMLERCRIVFAQTSSFARHLGLKRTVYVCPFGIRSLPKPPAMRREKRALFVGQFRDYKGIKVLLRAAREMKRSGTVVPIDIAGSGPRLEWMLKYIARNSLDFVRVHVSPDDEELAALYALDSVFVLPSVSAESFGFVVVESASMGMKVVTSDLPGLEEVCRKVGGTVVRRRDPKALASAILRAVNDHVPTVVDISEFSWERNIQVLSNAITAVAREMGREVENVPVSNPE</sequence>
<comment type="caution">
    <text evidence="2">The sequence shown here is derived from an EMBL/GenBank/DDBJ whole genome shotgun (WGS) entry which is preliminary data.</text>
</comment>
<dbReference type="InterPro" id="IPR050194">
    <property type="entry name" value="Glycosyltransferase_grp1"/>
</dbReference>
<dbReference type="AlphaFoldDB" id="A0AA37BPT0"/>
<dbReference type="PANTHER" id="PTHR45947">
    <property type="entry name" value="SULFOQUINOVOSYL TRANSFERASE SQD2"/>
    <property type="match status" value="1"/>
</dbReference>
<organism evidence="2 3">
    <name type="scientific">Thermogymnomonas acidicola</name>
    <dbReference type="NCBI Taxonomy" id="399579"/>
    <lineage>
        <taxon>Archaea</taxon>
        <taxon>Methanobacteriati</taxon>
        <taxon>Thermoplasmatota</taxon>
        <taxon>Thermoplasmata</taxon>
        <taxon>Thermoplasmatales</taxon>
        <taxon>Thermogymnomonas</taxon>
    </lineage>
</organism>
<protein>
    <recommendedName>
        <fullName evidence="1">Glycosyl transferase family 1 domain-containing protein</fullName>
    </recommendedName>
</protein>
<dbReference type="CDD" id="cd03801">
    <property type="entry name" value="GT4_PimA-like"/>
    <property type="match status" value="1"/>
</dbReference>
<keyword evidence="3" id="KW-1185">Reference proteome</keyword>
<reference evidence="2" key="1">
    <citation type="journal article" date="2014" name="Int. J. Syst. Evol. Microbiol.">
        <title>Complete genome sequence of Corynebacterium casei LMG S-19264T (=DSM 44701T), isolated from a smear-ripened cheese.</title>
        <authorList>
            <consortium name="US DOE Joint Genome Institute (JGI-PGF)"/>
            <person name="Walter F."/>
            <person name="Albersmeier A."/>
            <person name="Kalinowski J."/>
            <person name="Ruckert C."/>
        </authorList>
    </citation>
    <scope>NUCLEOTIDE SEQUENCE</scope>
    <source>
        <strain evidence="2">JCM 13583</strain>
    </source>
</reference>
<dbReference type="Proteomes" id="UP000632195">
    <property type="component" value="Unassembled WGS sequence"/>
</dbReference>
<evidence type="ECO:0000259" key="1">
    <source>
        <dbReference type="Pfam" id="PF00534"/>
    </source>
</evidence>
<reference evidence="2" key="2">
    <citation type="submission" date="2022-09" db="EMBL/GenBank/DDBJ databases">
        <authorList>
            <person name="Sun Q."/>
            <person name="Ohkuma M."/>
        </authorList>
    </citation>
    <scope>NUCLEOTIDE SEQUENCE</scope>
    <source>
        <strain evidence="2">JCM 13583</strain>
    </source>
</reference>
<evidence type="ECO:0000313" key="2">
    <source>
        <dbReference type="EMBL" id="GGM66554.1"/>
    </source>
</evidence>
<dbReference type="EMBL" id="BMNY01000001">
    <property type="protein sequence ID" value="GGM66554.1"/>
    <property type="molecule type" value="Genomic_DNA"/>
</dbReference>
<feature type="domain" description="Glycosyl transferase family 1" evidence="1">
    <location>
        <begin position="170"/>
        <end position="313"/>
    </location>
</feature>
<dbReference type="Pfam" id="PF00534">
    <property type="entry name" value="Glycos_transf_1"/>
    <property type="match status" value="1"/>
</dbReference>
<dbReference type="Gene3D" id="3.40.50.2000">
    <property type="entry name" value="Glycogen Phosphorylase B"/>
    <property type="match status" value="2"/>
</dbReference>